<reference evidence="1" key="1">
    <citation type="submission" date="2021-05" db="EMBL/GenBank/DDBJ databases">
        <authorList>
            <person name="Scholz U."/>
            <person name="Mascher M."/>
            <person name="Fiebig A."/>
        </authorList>
    </citation>
    <scope>NUCLEOTIDE SEQUENCE [LARGE SCALE GENOMIC DNA]</scope>
</reference>
<name>A0ACD5ZK97_AVESA</name>
<sequence>MAPCMCDRQHPLGHPHCSRIGRRACNRTTPAAMASSGTAASWSPDGLLDEPTRVQAPRTSTDGGDGEANKRVTSRLRSRETLRSICKRYSIPDGFAPILAGDLSACSLPPPGSVCVHVDALDAGMRLPLHPFYGAVLSHFGIAPGQLAPNSWRALAGFVVLSHFAGEAPSLAVFRHFFSLATLGQKAQNKQYSFHSRDAAGLLFGRLNGYTKGWQEEFFFLSSSAPWPCPVEWGVPSRSATFGPTLTGEEKAVADELLRVRGSCPIDLSRYLHERNMAAAKIIRPAPTPKVMEAPVNVNMEDVRAESAAATSRASAGMVTVKSEPALEECNVPLCTPSSGKKRKMAEDRESSASDISCPPGFSTPLMPPVSSKDCGEQPRELRQHRGGETGDWQVARQLLQGIAAPSQERELATSKPANVVASSYVSLLQTVNEVGLSLEYALDLEDKLRASEREADVLRARERDAVEEADALRAELRKAKAELAETKAAAAAGFLWDEQGARAGTGGSGAAGFWTRAGRHEERRAAPLPRP</sequence>
<protein>
    <submittedName>
        <fullName evidence="1">Uncharacterized protein</fullName>
    </submittedName>
</protein>
<dbReference type="EnsemblPlants" id="AVESA.00010b.r2.7AG1205540.1">
    <property type="protein sequence ID" value="AVESA.00010b.r2.7AG1205540.1.CDS"/>
    <property type="gene ID" value="AVESA.00010b.r2.7AG1205540"/>
</dbReference>
<proteinExistence type="predicted"/>
<keyword evidence="2" id="KW-1185">Reference proteome</keyword>
<accession>A0ACD5ZK97</accession>
<evidence type="ECO:0000313" key="2">
    <source>
        <dbReference type="Proteomes" id="UP001732700"/>
    </source>
</evidence>
<organism evidence="1 2">
    <name type="scientific">Avena sativa</name>
    <name type="common">Oat</name>
    <dbReference type="NCBI Taxonomy" id="4498"/>
    <lineage>
        <taxon>Eukaryota</taxon>
        <taxon>Viridiplantae</taxon>
        <taxon>Streptophyta</taxon>
        <taxon>Embryophyta</taxon>
        <taxon>Tracheophyta</taxon>
        <taxon>Spermatophyta</taxon>
        <taxon>Magnoliopsida</taxon>
        <taxon>Liliopsida</taxon>
        <taxon>Poales</taxon>
        <taxon>Poaceae</taxon>
        <taxon>BOP clade</taxon>
        <taxon>Pooideae</taxon>
        <taxon>Poodae</taxon>
        <taxon>Poeae</taxon>
        <taxon>Poeae Chloroplast Group 1 (Aveneae type)</taxon>
        <taxon>Aveninae</taxon>
        <taxon>Avena</taxon>
    </lineage>
</organism>
<dbReference type="Proteomes" id="UP001732700">
    <property type="component" value="Chromosome 7A"/>
</dbReference>
<reference evidence="1" key="2">
    <citation type="submission" date="2025-09" db="UniProtKB">
        <authorList>
            <consortium name="EnsemblPlants"/>
        </authorList>
    </citation>
    <scope>IDENTIFICATION</scope>
</reference>
<evidence type="ECO:0000313" key="1">
    <source>
        <dbReference type="EnsemblPlants" id="AVESA.00010b.r2.7AG1205540.1.CDS"/>
    </source>
</evidence>